<protein>
    <recommendedName>
        <fullName evidence="3">CAAX protease</fullName>
    </recommendedName>
</protein>
<gene>
    <name evidence="1" type="ORF">C3B59_09455</name>
</gene>
<dbReference type="Pfam" id="PF07751">
    <property type="entry name" value="Abi_2"/>
    <property type="match status" value="1"/>
</dbReference>
<evidence type="ECO:0000313" key="2">
    <source>
        <dbReference type="Proteomes" id="UP000237104"/>
    </source>
</evidence>
<sequence>MEEWLSAGRFSTYLLAAGGSRTRALELYEWNAKLSAAFLHDLSHLEVGLRNACDRQIAAATLPGDAHWTDPATLLTLFPIVMRKDRVTGRMRDVNKIARGNVERARISAAATPSTPPLPGKVVAELMFGFWTYLFADAHEKTIWVPYLHKAFPPGTDRNSLNDALAALRDFRNRVAHHENILSGSESERRRIVYVIRLLSADALAHVKANSEVSAILADRP</sequence>
<evidence type="ECO:0008006" key="3">
    <source>
        <dbReference type="Google" id="ProtNLM"/>
    </source>
</evidence>
<dbReference type="InterPro" id="IPR011664">
    <property type="entry name" value="Abi_system_AbiD/AbiF-like"/>
</dbReference>
<dbReference type="AlphaFoldDB" id="A0A2S3ZEI7"/>
<organism evidence="1 2">
    <name type="scientific">Cryobacterium zongtaii</name>
    <dbReference type="NCBI Taxonomy" id="1259217"/>
    <lineage>
        <taxon>Bacteria</taxon>
        <taxon>Bacillati</taxon>
        <taxon>Actinomycetota</taxon>
        <taxon>Actinomycetes</taxon>
        <taxon>Micrococcales</taxon>
        <taxon>Microbacteriaceae</taxon>
        <taxon>Cryobacterium</taxon>
    </lineage>
</organism>
<dbReference type="EMBL" id="PPXF01000044">
    <property type="protein sequence ID" value="POH64936.1"/>
    <property type="molecule type" value="Genomic_DNA"/>
</dbReference>
<accession>A0A2S3ZEI7</accession>
<comment type="caution">
    <text evidence="1">The sequence shown here is derived from an EMBL/GenBank/DDBJ whole genome shotgun (WGS) entry which is preliminary data.</text>
</comment>
<dbReference type="Proteomes" id="UP000237104">
    <property type="component" value="Unassembled WGS sequence"/>
</dbReference>
<proteinExistence type="predicted"/>
<dbReference type="OrthoDB" id="3418622at2"/>
<reference evidence="1 2" key="1">
    <citation type="submission" date="2018-01" db="EMBL/GenBank/DDBJ databases">
        <title>Cryobacterium sp. nov., from glaciers in China.</title>
        <authorList>
            <person name="Liu Q."/>
            <person name="Xin Y.-H."/>
        </authorList>
    </citation>
    <scope>NUCLEOTIDE SEQUENCE [LARGE SCALE GENOMIC DNA]</scope>
    <source>
        <strain evidence="1 2">TMB1-8</strain>
    </source>
</reference>
<evidence type="ECO:0000313" key="1">
    <source>
        <dbReference type="EMBL" id="POH64936.1"/>
    </source>
</evidence>
<name>A0A2S3ZEI7_9MICO</name>